<feature type="non-terminal residue" evidence="1">
    <location>
        <position position="132"/>
    </location>
</feature>
<dbReference type="EMBL" id="LGRX02018232">
    <property type="protein sequence ID" value="KAK3260068.1"/>
    <property type="molecule type" value="Genomic_DNA"/>
</dbReference>
<dbReference type="Proteomes" id="UP001190700">
    <property type="component" value="Unassembled WGS sequence"/>
</dbReference>
<sequence>MPLVEPEVAKEEEEVVDVLEAGLAIGLVGEDPWAIKADRGEEWDALEQEQARRVILDSEHIAGVRPLLRRLFPASAPLLPSLDLPAGAGCLGRLRRPAGVTGFATPLRSLAVTGFATPLRSLAVTGFATTLR</sequence>
<name>A0AAE0FIB9_9CHLO</name>
<accession>A0AAE0FIB9</accession>
<evidence type="ECO:0000313" key="2">
    <source>
        <dbReference type="Proteomes" id="UP001190700"/>
    </source>
</evidence>
<evidence type="ECO:0000313" key="1">
    <source>
        <dbReference type="EMBL" id="KAK3260068.1"/>
    </source>
</evidence>
<gene>
    <name evidence="1" type="ORF">CYMTET_30961</name>
</gene>
<protein>
    <submittedName>
        <fullName evidence="1">Uncharacterized protein</fullName>
    </submittedName>
</protein>
<keyword evidence="2" id="KW-1185">Reference proteome</keyword>
<reference evidence="1 2" key="1">
    <citation type="journal article" date="2015" name="Genome Biol. Evol.">
        <title>Comparative Genomics of a Bacterivorous Green Alga Reveals Evolutionary Causalities and Consequences of Phago-Mixotrophic Mode of Nutrition.</title>
        <authorList>
            <person name="Burns J.A."/>
            <person name="Paasch A."/>
            <person name="Narechania A."/>
            <person name="Kim E."/>
        </authorList>
    </citation>
    <scope>NUCLEOTIDE SEQUENCE [LARGE SCALE GENOMIC DNA]</scope>
    <source>
        <strain evidence="1 2">PLY_AMNH</strain>
    </source>
</reference>
<organism evidence="1 2">
    <name type="scientific">Cymbomonas tetramitiformis</name>
    <dbReference type="NCBI Taxonomy" id="36881"/>
    <lineage>
        <taxon>Eukaryota</taxon>
        <taxon>Viridiplantae</taxon>
        <taxon>Chlorophyta</taxon>
        <taxon>Pyramimonadophyceae</taxon>
        <taxon>Pyramimonadales</taxon>
        <taxon>Pyramimonadaceae</taxon>
        <taxon>Cymbomonas</taxon>
    </lineage>
</organism>
<comment type="caution">
    <text evidence="1">The sequence shown here is derived from an EMBL/GenBank/DDBJ whole genome shotgun (WGS) entry which is preliminary data.</text>
</comment>
<dbReference type="AlphaFoldDB" id="A0AAE0FIB9"/>
<proteinExistence type="predicted"/>